<keyword evidence="5" id="KW-0539">Nucleus</keyword>
<comment type="subcellular location">
    <subcellularLocation>
        <location evidence="1">Nucleus</location>
    </subcellularLocation>
</comment>
<feature type="domain" description="CP-type G" evidence="8">
    <location>
        <begin position="151"/>
        <end position="332"/>
    </location>
</feature>
<reference evidence="10" key="1">
    <citation type="submission" date="2017-02" db="UniProtKB">
        <authorList>
            <consortium name="WormBaseParasite"/>
        </authorList>
    </citation>
    <scope>IDENTIFICATION</scope>
</reference>
<name>A0A0N5A5J8_PARTI</name>
<dbReference type="GO" id="GO:0005730">
    <property type="term" value="C:nucleolus"/>
    <property type="evidence" value="ECO:0007669"/>
    <property type="project" value="TreeGrafter"/>
</dbReference>
<dbReference type="FunFam" id="3.40.50.300:FF:000493">
    <property type="entry name" value="Guanine nucleotide-binding protein-like 3-like protein"/>
    <property type="match status" value="1"/>
</dbReference>
<dbReference type="InterPro" id="IPR027417">
    <property type="entry name" value="P-loop_NTPase"/>
</dbReference>
<dbReference type="PANTHER" id="PTHR11089:SF30">
    <property type="entry name" value="GUANINE NUCLEOTIDE-BINDING PROTEIN-LIKE 3 HOMOLOG"/>
    <property type="match status" value="1"/>
</dbReference>
<dbReference type="PROSITE" id="PS51721">
    <property type="entry name" value="G_CP"/>
    <property type="match status" value="1"/>
</dbReference>
<evidence type="ECO:0000313" key="10">
    <source>
        <dbReference type="WBParaSite" id="PTRK_0001697900.1"/>
    </source>
</evidence>
<dbReference type="FunFam" id="1.10.1580.10:FF:000002">
    <property type="entry name" value="Guanine nucleotide-binding protein-like 3 (nucleolar)-like"/>
    <property type="match status" value="1"/>
</dbReference>
<evidence type="ECO:0000259" key="8">
    <source>
        <dbReference type="PROSITE" id="PS51721"/>
    </source>
</evidence>
<dbReference type="PRINTS" id="PR00326">
    <property type="entry name" value="GTP1OBG"/>
</dbReference>
<sequence length="569" mass="63836">MAKYCLNKASKRVACRQKYKIEKKVREHNKKAKKDAKKNKGFNKRGKKPDVIPNNCPFKEELLAIAESRSEEIRVAAEKKRAQKKLDKAKKTKKPITEAGVKRKLNTIGNITEIAKQANVIGEAYDMDVLRDIEDVDINVCNVNSSDMSYKKYAAEVKKTIEVSDVVLEILDARNPLGSRNMALEKNILASGKRLVLVLNKIDLIPKENAAGWLKYLRKISPTIAFKASTQEQVRNVGRTKSSNLSISTSKCIGADLIMKILGNYCRNQGIKQSIRVGVIGYPNVGKSSVINSLKRKKSCQVGNLPGMTKHIQEVELDKNIRLIDSPGIVMDFSKDLDEVELVLKNAVSVENVKDPELAITAILRRCSPEVLMIHYKIPEFSTPIQFLDLVARRIGRIGKGAITDKVAAAKFVLHEWHDGKLPYHTIPPENISNKSEDAICNTELLNTMSKEFSLDDIEEEQIKAVENMDDSTEISCVFDPSIKIEEDDAMETETVVSNFSINVGNNKKKGKKIDEEVDAIKVPRSFKHDGNVQLNKTISKIAKKNKKKTQKTEKRMNKIADNMGNFSM</sequence>
<evidence type="ECO:0000256" key="5">
    <source>
        <dbReference type="ARBA" id="ARBA00023242"/>
    </source>
</evidence>
<dbReference type="WBParaSite" id="PTRK_0001697900.1">
    <property type="protein sequence ID" value="PTRK_0001697900.1"/>
    <property type="gene ID" value="PTRK_0001697900"/>
</dbReference>
<keyword evidence="2" id="KW-0547">Nucleotide-binding</keyword>
<accession>A0A0N5A5J8</accession>
<evidence type="ECO:0000256" key="4">
    <source>
        <dbReference type="ARBA" id="ARBA00023134"/>
    </source>
</evidence>
<dbReference type="AlphaFoldDB" id="A0A0N5A5J8"/>
<evidence type="ECO:0000256" key="1">
    <source>
        <dbReference type="ARBA" id="ARBA00004123"/>
    </source>
</evidence>
<dbReference type="Pfam" id="PF08701">
    <property type="entry name" value="GN3L_Grn1"/>
    <property type="match status" value="1"/>
</dbReference>
<evidence type="ECO:0000313" key="9">
    <source>
        <dbReference type="Proteomes" id="UP000038045"/>
    </source>
</evidence>
<dbReference type="Gene3D" id="1.10.1580.10">
    <property type="match status" value="1"/>
</dbReference>
<dbReference type="InterPro" id="IPR006073">
    <property type="entry name" value="GTP-bd"/>
</dbReference>
<evidence type="ECO:0000256" key="3">
    <source>
        <dbReference type="ARBA" id="ARBA00023054"/>
    </source>
</evidence>
<evidence type="ECO:0000256" key="2">
    <source>
        <dbReference type="ARBA" id="ARBA00022741"/>
    </source>
</evidence>
<dbReference type="InterPro" id="IPR050755">
    <property type="entry name" value="TRAFAC_YlqF/YawG_RiboMat"/>
</dbReference>
<evidence type="ECO:0000256" key="6">
    <source>
        <dbReference type="ARBA" id="ARBA00069022"/>
    </source>
</evidence>
<dbReference type="CDD" id="cd04178">
    <property type="entry name" value="Nucleostemin_like"/>
    <property type="match status" value="1"/>
</dbReference>
<feature type="region of interest" description="Disordered" evidence="7">
    <location>
        <begin position="22"/>
        <end position="53"/>
    </location>
</feature>
<dbReference type="GO" id="GO:0005525">
    <property type="term" value="F:GTP binding"/>
    <property type="evidence" value="ECO:0007669"/>
    <property type="project" value="UniProtKB-KW"/>
</dbReference>
<dbReference type="InterPro" id="IPR030378">
    <property type="entry name" value="G_CP_dom"/>
</dbReference>
<dbReference type="STRING" id="131310.A0A0N5A5J8"/>
<dbReference type="InterPro" id="IPR023179">
    <property type="entry name" value="GTP-bd_ortho_bundle_sf"/>
</dbReference>
<keyword evidence="9" id="KW-1185">Reference proteome</keyword>
<dbReference type="Gene3D" id="3.40.50.300">
    <property type="entry name" value="P-loop containing nucleotide triphosphate hydrolases"/>
    <property type="match status" value="1"/>
</dbReference>
<dbReference type="Proteomes" id="UP000038045">
    <property type="component" value="Unplaced"/>
</dbReference>
<organism evidence="9 10">
    <name type="scientific">Parastrongyloides trichosuri</name>
    <name type="common">Possum-specific nematode worm</name>
    <dbReference type="NCBI Taxonomy" id="131310"/>
    <lineage>
        <taxon>Eukaryota</taxon>
        <taxon>Metazoa</taxon>
        <taxon>Ecdysozoa</taxon>
        <taxon>Nematoda</taxon>
        <taxon>Chromadorea</taxon>
        <taxon>Rhabditida</taxon>
        <taxon>Tylenchina</taxon>
        <taxon>Panagrolaimomorpha</taxon>
        <taxon>Strongyloidoidea</taxon>
        <taxon>Strongyloididae</taxon>
        <taxon>Parastrongyloides</taxon>
    </lineage>
</organism>
<dbReference type="PANTHER" id="PTHR11089">
    <property type="entry name" value="GTP-BINDING PROTEIN-RELATED"/>
    <property type="match status" value="1"/>
</dbReference>
<dbReference type="Pfam" id="PF01926">
    <property type="entry name" value="MMR_HSR1"/>
    <property type="match status" value="1"/>
</dbReference>
<proteinExistence type="predicted"/>
<dbReference type="InterPro" id="IPR014813">
    <property type="entry name" value="Gnl3_N_dom"/>
</dbReference>
<protein>
    <recommendedName>
        <fullName evidence="6">Guanine nucleotide-binding protein-like 3 homolog</fullName>
    </recommendedName>
</protein>
<evidence type="ECO:0000256" key="7">
    <source>
        <dbReference type="SAM" id="MobiDB-lite"/>
    </source>
</evidence>
<keyword evidence="4" id="KW-0342">GTP-binding</keyword>
<keyword evidence="3" id="KW-0175">Coiled coil</keyword>
<feature type="compositionally biased region" description="Basic residues" evidence="7">
    <location>
        <begin position="26"/>
        <end position="47"/>
    </location>
</feature>
<dbReference type="SUPFAM" id="SSF52540">
    <property type="entry name" value="P-loop containing nucleoside triphosphate hydrolases"/>
    <property type="match status" value="1"/>
</dbReference>